<dbReference type="Pfam" id="PF09526">
    <property type="entry name" value="DUF2387"/>
    <property type="match status" value="1"/>
</dbReference>
<evidence type="ECO:0000313" key="2">
    <source>
        <dbReference type="Proteomes" id="UP000320146"/>
    </source>
</evidence>
<dbReference type="InterPro" id="IPR012658">
    <property type="entry name" value="YheV"/>
</dbReference>
<comment type="caution">
    <text evidence="1">The sequence shown here is derived from an EMBL/GenBank/DDBJ whole genome shotgun (WGS) entry which is preliminary data.</text>
</comment>
<dbReference type="Proteomes" id="UP000320146">
    <property type="component" value="Unassembled WGS sequence"/>
</dbReference>
<dbReference type="AlphaFoldDB" id="A0A520MUC9"/>
<evidence type="ECO:0000313" key="1">
    <source>
        <dbReference type="EMBL" id="RZO24786.1"/>
    </source>
</evidence>
<proteinExistence type="predicted"/>
<dbReference type="EMBL" id="SHBL01000003">
    <property type="protein sequence ID" value="RZO24786.1"/>
    <property type="molecule type" value="Genomic_DNA"/>
</dbReference>
<sequence>MKGYRFIAGAVCPSCGDLDSIMLKNDDSEIKCITCNYFKMKDEEFGKKGAKIIESIKIIND</sequence>
<dbReference type="SUPFAM" id="SSF57783">
    <property type="entry name" value="Zinc beta-ribbon"/>
    <property type="match status" value="1"/>
</dbReference>
<protein>
    <submittedName>
        <fullName evidence="1">Uncharacterized protein</fullName>
    </submittedName>
</protein>
<reference evidence="1 2" key="1">
    <citation type="submission" date="2019-02" db="EMBL/GenBank/DDBJ databases">
        <title>Prokaryotic population dynamics and viral predation in marine succession experiment using metagenomics: the confinement effect.</title>
        <authorList>
            <person name="Haro-Moreno J.M."/>
            <person name="Rodriguez-Valera F."/>
            <person name="Lopez-Perez M."/>
        </authorList>
    </citation>
    <scope>NUCLEOTIDE SEQUENCE [LARGE SCALE GENOMIC DNA]</scope>
    <source>
        <strain evidence="1">MED-G166</strain>
    </source>
</reference>
<gene>
    <name evidence="1" type="ORF">EVA99_00725</name>
</gene>
<accession>A0A520MUC9</accession>
<name>A0A520MUC9_9GAMM</name>
<organism evidence="1 2">
    <name type="scientific">SAR86 cluster bacterium</name>
    <dbReference type="NCBI Taxonomy" id="2030880"/>
    <lineage>
        <taxon>Bacteria</taxon>
        <taxon>Pseudomonadati</taxon>
        <taxon>Pseudomonadota</taxon>
        <taxon>Gammaproteobacteria</taxon>
        <taxon>SAR86 cluster</taxon>
    </lineage>
</organism>